<dbReference type="Pfam" id="PF13401">
    <property type="entry name" value="AAA_22"/>
    <property type="match status" value="1"/>
</dbReference>
<evidence type="ECO:0000256" key="7">
    <source>
        <dbReference type="PIRNR" id="PIRNR007858"/>
    </source>
</evidence>
<evidence type="ECO:0000313" key="10">
    <source>
        <dbReference type="EMBL" id="ORY43834.1"/>
    </source>
</evidence>
<feature type="region of interest" description="Disordered" evidence="8">
    <location>
        <begin position="1"/>
        <end position="69"/>
    </location>
</feature>
<keyword evidence="4 7" id="KW-0235">DNA replication</keyword>
<dbReference type="InterPro" id="IPR049945">
    <property type="entry name" value="AAA_22"/>
</dbReference>
<dbReference type="SMART" id="SM00382">
    <property type="entry name" value="AAA"/>
    <property type="match status" value="1"/>
</dbReference>
<proteinExistence type="inferred from homology"/>
<dbReference type="InterPro" id="IPR003593">
    <property type="entry name" value="AAA+_ATPase"/>
</dbReference>
<keyword evidence="5 7" id="KW-0238">DNA-binding</keyword>
<dbReference type="Gene3D" id="3.40.50.300">
    <property type="entry name" value="P-loop containing nucleotide triphosphate hydrolases"/>
    <property type="match status" value="1"/>
</dbReference>
<dbReference type="Pfam" id="PF14629">
    <property type="entry name" value="ORC4_C"/>
    <property type="match status" value="1"/>
</dbReference>
<dbReference type="InterPro" id="IPR016527">
    <property type="entry name" value="ORC4"/>
</dbReference>
<dbReference type="SUPFAM" id="SSF52540">
    <property type="entry name" value="P-loop containing nucleoside triphosphate hydrolases"/>
    <property type="match status" value="1"/>
</dbReference>
<dbReference type="InterPro" id="IPR027417">
    <property type="entry name" value="P-loop_NTPase"/>
</dbReference>
<sequence length="480" mass="53239">MTSPTRTTTTTTTTPIGTKRKRSATTLDDDVSPTTASAAKTKPKRASRSNGNQSSHSKQDPPNNETVSAAAAAIQRRLAGSSLPAETPGLDDAIEKLKDLAAASIVNAESNSVLLIGPRSSGKTMVIRKTLAQFPQDKFIAVHLDGLFHTSDQLAVKDIVRQLQMESQIECARPSSVSECLKFVIDTLNSGSKENIPVVFVLEEFDLFALHPKQSLLYTLFDIAQTCVNPVFVIGASQRQDSIELLEKRVKSRFSHRVIFTYPPQDVDDFTVLVRNAITLSPKEDGLLGHEDYCTEFNRRAESLLASSFYKSIAQEIVMGTCDVREMFGLFTSQLLSLSPEQPYLTLDGFKFACVSQLQSPVRDMFNAISPLEQALLVGIKQCLDRHIVPFNFEIVNDFLKDFLKANERSMAALRFKKDVVFKAFESLQAMEFITPIDGSGNRCPKMHKMFKVNLSIGDICDLVMECEDCPEAVQKWCQS</sequence>
<dbReference type="InterPro" id="IPR032705">
    <property type="entry name" value="ORC4_C"/>
</dbReference>
<dbReference type="GO" id="GO:0003688">
    <property type="term" value="F:DNA replication origin binding"/>
    <property type="evidence" value="ECO:0007669"/>
    <property type="project" value="TreeGrafter"/>
</dbReference>
<evidence type="ECO:0000256" key="4">
    <source>
        <dbReference type="ARBA" id="ARBA00022705"/>
    </source>
</evidence>
<comment type="subcellular location">
    <subcellularLocation>
        <location evidence="1 7">Nucleus</location>
    </subcellularLocation>
</comment>
<keyword evidence="11" id="KW-1185">Reference proteome</keyword>
<reference evidence="10 11" key="1">
    <citation type="submission" date="2016-07" db="EMBL/GenBank/DDBJ databases">
        <title>Pervasive Adenine N6-methylation of Active Genes in Fungi.</title>
        <authorList>
            <consortium name="DOE Joint Genome Institute"/>
            <person name="Mondo S.J."/>
            <person name="Dannebaum R.O."/>
            <person name="Kuo R.C."/>
            <person name="Labutti K."/>
            <person name="Haridas S."/>
            <person name="Kuo A."/>
            <person name="Salamov A."/>
            <person name="Ahrendt S.R."/>
            <person name="Lipzen A."/>
            <person name="Sullivan W."/>
            <person name="Andreopoulos W.B."/>
            <person name="Clum A."/>
            <person name="Lindquist E."/>
            <person name="Daum C."/>
            <person name="Ramamoorthy G.K."/>
            <person name="Gryganskyi A."/>
            <person name="Culley D."/>
            <person name="Magnuson J.K."/>
            <person name="James T.Y."/>
            <person name="O'Malley M.A."/>
            <person name="Stajich J.E."/>
            <person name="Spatafora J.W."/>
            <person name="Visel A."/>
            <person name="Grigoriev I.V."/>
        </authorList>
    </citation>
    <scope>NUCLEOTIDE SEQUENCE [LARGE SCALE GENOMIC DNA]</scope>
    <source>
        <strain evidence="10 11">JEL800</strain>
    </source>
</reference>
<dbReference type="PIRSF" id="PIRSF007858">
    <property type="entry name" value="ORC4"/>
    <property type="match status" value="1"/>
</dbReference>
<evidence type="ECO:0000256" key="5">
    <source>
        <dbReference type="ARBA" id="ARBA00023125"/>
    </source>
</evidence>
<keyword evidence="6 7" id="KW-0539">Nucleus</keyword>
<evidence type="ECO:0000256" key="3">
    <source>
        <dbReference type="ARBA" id="ARBA00019083"/>
    </source>
</evidence>
<dbReference type="CDD" id="cd00009">
    <property type="entry name" value="AAA"/>
    <property type="match status" value="1"/>
</dbReference>
<comment type="similarity">
    <text evidence="2 7">Belongs to the ORC4 family.</text>
</comment>
<accession>A0A1Y2CAF0</accession>
<feature type="domain" description="AAA+ ATPase" evidence="9">
    <location>
        <begin position="109"/>
        <end position="264"/>
    </location>
</feature>
<dbReference type="OrthoDB" id="343623at2759"/>
<gene>
    <name evidence="10" type="ORF">BCR33DRAFT_717469</name>
</gene>
<evidence type="ECO:0000256" key="1">
    <source>
        <dbReference type="ARBA" id="ARBA00004123"/>
    </source>
</evidence>
<dbReference type="AlphaFoldDB" id="A0A1Y2CAF0"/>
<evidence type="ECO:0000256" key="8">
    <source>
        <dbReference type="SAM" id="MobiDB-lite"/>
    </source>
</evidence>
<evidence type="ECO:0000313" key="11">
    <source>
        <dbReference type="Proteomes" id="UP000193642"/>
    </source>
</evidence>
<comment type="caution">
    <text evidence="10">The sequence shown here is derived from an EMBL/GenBank/DDBJ whole genome shotgun (WGS) entry which is preliminary data.</text>
</comment>
<dbReference type="Proteomes" id="UP000193642">
    <property type="component" value="Unassembled WGS sequence"/>
</dbReference>
<dbReference type="PANTHER" id="PTHR12087:SF0">
    <property type="entry name" value="ORIGIN RECOGNITION COMPLEX SUBUNIT 4"/>
    <property type="match status" value="1"/>
</dbReference>
<dbReference type="STRING" id="329046.A0A1Y2CAF0"/>
<organism evidence="10 11">
    <name type="scientific">Rhizoclosmatium globosum</name>
    <dbReference type="NCBI Taxonomy" id="329046"/>
    <lineage>
        <taxon>Eukaryota</taxon>
        <taxon>Fungi</taxon>
        <taxon>Fungi incertae sedis</taxon>
        <taxon>Chytridiomycota</taxon>
        <taxon>Chytridiomycota incertae sedis</taxon>
        <taxon>Chytridiomycetes</taxon>
        <taxon>Chytridiales</taxon>
        <taxon>Chytriomycetaceae</taxon>
        <taxon>Rhizoclosmatium</taxon>
    </lineage>
</organism>
<comment type="function">
    <text evidence="7">Component of the origin recognition complex (ORC) that binds origins of replication.</text>
</comment>
<evidence type="ECO:0000256" key="6">
    <source>
        <dbReference type="ARBA" id="ARBA00023242"/>
    </source>
</evidence>
<evidence type="ECO:0000256" key="2">
    <source>
        <dbReference type="ARBA" id="ARBA00005334"/>
    </source>
</evidence>
<dbReference type="GO" id="GO:0016887">
    <property type="term" value="F:ATP hydrolysis activity"/>
    <property type="evidence" value="ECO:0007669"/>
    <property type="project" value="InterPro"/>
</dbReference>
<dbReference type="EMBL" id="MCGO01000024">
    <property type="protein sequence ID" value="ORY43834.1"/>
    <property type="molecule type" value="Genomic_DNA"/>
</dbReference>
<dbReference type="GO" id="GO:0006270">
    <property type="term" value="P:DNA replication initiation"/>
    <property type="evidence" value="ECO:0007669"/>
    <property type="project" value="TreeGrafter"/>
</dbReference>
<feature type="compositionally biased region" description="Low complexity" evidence="8">
    <location>
        <begin position="1"/>
        <end position="14"/>
    </location>
</feature>
<name>A0A1Y2CAF0_9FUNG</name>
<evidence type="ECO:0000259" key="9">
    <source>
        <dbReference type="SMART" id="SM00382"/>
    </source>
</evidence>
<feature type="compositionally biased region" description="Polar residues" evidence="8">
    <location>
        <begin position="48"/>
        <end position="67"/>
    </location>
</feature>
<dbReference type="PANTHER" id="PTHR12087">
    <property type="entry name" value="ORIGIN RECOGNITION COMPLEX SUBUNIT 4"/>
    <property type="match status" value="1"/>
</dbReference>
<dbReference type="GO" id="GO:0005664">
    <property type="term" value="C:nuclear origin of replication recognition complex"/>
    <property type="evidence" value="ECO:0007669"/>
    <property type="project" value="TreeGrafter"/>
</dbReference>
<protein>
    <recommendedName>
        <fullName evidence="3 7">Origin recognition complex subunit 4</fullName>
    </recommendedName>
</protein>